<feature type="compositionally biased region" description="Basic and acidic residues" evidence="4">
    <location>
        <begin position="223"/>
        <end position="281"/>
    </location>
</feature>
<dbReference type="EMBL" id="FR839628">
    <property type="protein sequence ID" value="SCV11894.1"/>
    <property type="molecule type" value="Genomic_DNA"/>
</dbReference>
<reference evidence="6 7" key="2">
    <citation type="journal article" date="2016" name="FEMS Yeast Res.">
        <title>Curation of the genome annotation of Pichia pastoris (Komagataella phaffii) CBS7435 from gene level to protein function.</title>
        <authorList>
            <person name="Valli M."/>
            <person name="Tatto N.E."/>
            <person name="Peymann A."/>
            <person name="Gruber C."/>
            <person name="Landes N."/>
            <person name="Ekker H."/>
            <person name="Thallinger G.G."/>
            <person name="Mattanovich D."/>
            <person name="Gasser B."/>
            <person name="Graf A.B."/>
        </authorList>
    </citation>
    <scope>GENOME REANNOTATION</scope>
    <source>
        <strain evidence="6 7">ATCC 76273 / CBS 7435 / CECT 11047 / NRRL Y-11430 / Wegner 21-1</strain>
    </source>
</reference>
<organism evidence="6 7">
    <name type="scientific">Komagataella phaffii (strain ATCC 76273 / CBS 7435 / CECT 11047 / NRRL Y-11430 / Wegner 21-1)</name>
    <name type="common">Yeast</name>
    <name type="synonym">Pichia pastoris</name>
    <dbReference type="NCBI Taxonomy" id="981350"/>
    <lineage>
        <taxon>Eukaryota</taxon>
        <taxon>Fungi</taxon>
        <taxon>Dikarya</taxon>
        <taxon>Ascomycota</taxon>
        <taxon>Saccharomycotina</taxon>
        <taxon>Pichiomycetes</taxon>
        <taxon>Pichiales</taxon>
        <taxon>Pichiaceae</taxon>
        <taxon>Komagataella</taxon>
    </lineage>
</organism>
<protein>
    <recommendedName>
        <fullName evidence="5">CST complex subunit Stn1 N-terminal domain-containing protein</fullName>
    </recommendedName>
</protein>
<dbReference type="Gene3D" id="2.40.50.1040">
    <property type="match status" value="1"/>
</dbReference>
<keyword evidence="7" id="KW-1185">Reference proteome</keyword>
<accession>A0A1G4KPF1</accession>
<dbReference type="Proteomes" id="UP000006853">
    <property type="component" value="Chromosome 1"/>
</dbReference>
<name>A0A1G4KPF1_KOMPC</name>
<evidence type="ECO:0000313" key="7">
    <source>
        <dbReference type="Proteomes" id="UP000006853"/>
    </source>
</evidence>
<dbReference type="InterPro" id="IPR018856">
    <property type="entry name" value="Stn1_N"/>
</dbReference>
<keyword evidence="2" id="KW-0158">Chromosome</keyword>
<sequence>MKHRASKLSPIDNAPAQNHISFIKNNIKFYHPNYVHNISTMNMVVPLFMRDIFHLKSPLVVYGNEGYLLARYNVMMLGNYPIERIRVTGRLESEVMRDNFDILVINDHSKSNLFLNCKVEHSEYLRAGLNWGMNHDLLLQLTGVITLNREGLQTFEVSNIEVVGKANCISTEVKYWKEYLDFRETINQPLELGEDDVVDLCTATQDDEKENDISEAVGNGQKNEAERNTEAKTDTIQETHNNRKIINEATKKKELMKVKSTHRDKETIKDRIQATDRDEKLRQKKRKHRENSNNGINVMHNKTMTAVTSKEEPPCIELIELDTDEEEEEPVIAVIELKDCQEVSDLTVTQVEIAFIKWCISNNKKNFKFYEVLLDEALLKLLERCKDYDNMTLISKIRDKLVRENMVQFDEVSLVLNVNNLLHLNVMLSRMIKKMEVEVRKSACKERNLVVSKMIETFNSVYKTNLQNHDIINDLIRWKIGYGTSRYKWRFDDVRWIFAKV</sequence>
<dbReference type="Pfam" id="PF10451">
    <property type="entry name" value="Stn1"/>
    <property type="match status" value="1"/>
</dbReference>
<dbReference type="GO" id="GO:0000781">
    <property type="term" value="C:chromosome, telomeric region"/>
    <property type="evidence" value="ECO:0007669"/>
    <property type="project" value="UniProtKB-SubCell"/>
</dbReference>
<evidence type="ECO:0000259" key="5">
    <source>
        <dbReference type="Pfam" id="PF10451"/>
    </source>
</evidence>
<evidence type="ECO:0000256" key="3">
    <source>
        <dbReference type="ARBA" id="ARBA00022895"/>
    </source>
</evidence>
<dbReference type="AlphaFoldDB" id="A0A1G4KPF1"/>
<keyword evidence="3" id="KW-0779">Telomere</keyword>
<gene>
    <name evidence="6" type="ordered locus">PP7435_Chr1-1115</name>
</gene>
<evidence type="ECO:0000256" key="2">
    <source>
        <dbReference type="ARBA" id="ARBA00022454"/>
    </source>
</evidence>
<evidence type="ECO:0000256" key="1">
    <source>
        <dbReference type="ARBA" id="ARBA00004574"/>
    </source>
</evidence>
<dbReference type="SMR" id="A0A1G4KPF1"/>
<evidence type="ECO:0000256" key="4">
    <source>
        <dbReference type="SAM" id="MobiDB-lite"/>
    </source>
</evidence>
<evidence type="ECO:0000313" key="6">
    <source>
        <dbReference type="EMBL" id="SCV11894.1"/>
    </source>
</evidence>
<reference evidence="6 7" key="1">
    <citation type="journal article" date="2011" name="J. Biotechnol.">
        <title>High-quality genome sequence of Pichia pastoris CBS7435.</title>
        <authorList>
            <person name="Kuberl A."/>
            <person name="Schneider J."/>
            <person name="Thallinger G.G."/>
            <person name="Anderl I."/>
            <person name="Wibberg D."/>
            <person name="Hajek T."/>
            <person name="Jaenicke S."/>
            <person name="Brinkrolf K."/>
            <person name="Goesmann A."/>
            <person name="Szczepanowski R."/>
            <person name="Puhler A."/>
            <person name="Schwab H."/>
            <person name="Glieder A."/>
            <person name="Pichler H."/>
        </authorList>
    </citation>
    <scope>NUCLEOTIDE SEQUENCE [LARGE SCALE GENOMIC DNA]</scope>
    <source>
        <strain evidence="7">ATCC 76273 / CBS 7435 / CECT 11047 / NRRL Y-11430 / Wegner 21-1</strain>
    </source>
</reference>
<feature type="domain" description="CST complex subunit Stn1 N-terminal" evidence="5">
    <location>
        <begin position="24"/>
        <end position="259"/>
    </location>
</feature>
<comment type="subcellular location">
    <subcellularLocation>
        <location evidence="1">Chromosome</location>
        <location evidence="1">Telomere</location>
    </subcellularLocation>
</comment>
<proteinExistence type="predicted"/>
<feature type="region of interest" description="Disordered" evidence="4">
    <location>
        <begin position="208"/>
        <end position="296"/>
    </location>
</feature>